<comment type="similarity">
    <text evidence="1 4">Belongs to the glycosyl hydrolase 28 family.</text>
</comment>
<evidence type="ECO:0000313" key="6">
    <source>
        <dbReference type="EMBL" id="GJG59722.1"/>
    </source>
</evidence>
<accession>A0A9R1CXF7</accession>
<evidence type="ECO:0000256" key="5">
    <source>
        <dbReference type="SAM" id="SignalP"/>
    </source>
</evidence>
<feature type="chain" id="PRO_5040263317" evidence="5">
    <location>
        <begin position="25"/>
        <end position="440"/>
    </location>
</feature>
<comment type="caution">
    <text evidence="6">The sequence shown here is derived from an EMBL/GenBank/DDBJ whole genome shotgun (WGS) entry which is preliminary data.</text>
</comment>
<dbReference type="Gene3D" id="2.160.20.10">
    <property type="entry name" value="Single-stranded right-handed beta-helix, Pectin lyase-like"/>
    <property type="match status" value="1"/>
</dbReference>
<dbReference type="GO" id="GO:0004650">
    <property type="term" value="F:polygalacturonase activity"/>
    <property type="evidence" value="ECO:0007669"/>
    <property type="project" value="InterPro"/>
</dbReference>
<dbReference type="PANTHER" id="PTHR31339">
    <property type="entry name" value="PECTIN LYASE-RELATED"/>
    <property type="match status" value="1"/>
</dbReference>
<keyword evidence="2 4" id="KW-0378">Hydrolase</keyword>
<dbReference type="EMBL" id="BPUB01000002">
    <property type="protein sequence ID" value="GJG59722.1"/>
    <property type="molecule type" value="Genomic_DNA"/>
</dbReference>
<protein>
    <submittedName>
        <fullName evidence="6">Exopolygalacturonase</fullName>
    </submittedName>
</protein>
<evidence type="ECO:0000256" key="1">
    <source>
        <dbReference type="ARBA" id="ARBA00008834"/>
    </source>
</evidence>
<dbReference type="GO" id="GO:0005975">
    <property type="term" value="P:carbohydrate metabolic process"/>
    <property type="evidence" value="ECO:0007669"/>
    <property type="project" value="InterPro"/>
</dbReference>
<name>A0A9R1CXF7_9BACT</name>
<feature type="signal peptide" evidence="5">
    <location>
        <begin position="1"/>
        <end position="24"/>
    </location>
</feature>
<proteinExistence type="inferred from homology"/>
<keyword evidence="7" id="KW-1185">Reference proteome</keyword>
<dbReference type="InterPro" id="IPR012334">
    <property type="entry name" value="Pectin_lyas_fold"/>
</dbReference>
<reference evidence="6" key="1">
    <citation type="journal article" date="2022" name="Int. J. Syst. Evol. Microbiol.">
        <title>Prevotella lacticifex sp. nov., isolated from the rumen of cows.</title>
        <authorList>
            <person name="Shinkai T."/>
            <person name="Ikeyama N."/>
            <person name="Kumagai M."/>
            <person name="Ohmori H."/>
            <person name="Sakamoto M."/>
            <person name="Ohkuma M."/>
            <person name="Mitsumori M."/>
        </authorList>
    </citation>
    <scope>NUCLEOTIDE SEQUENCE</scope>
    <source>
        <strain evidence="6">R5076</strain>
    </source>
</reference>
<dbReference type="Proteomes" id="UP000825483">
    <property type="component" value="Unassembled WGS sequence"/>
</dbReference>
<evidence type="ECO:0000256" key="3">
    <source>
        <dbReference type="ARBA" id="ARBA00023295"/>
    </source>
</evidence>
<evidence type="ECO:0000313" key="7">
    <source>
        <dbReference type="Proteomes" id="UP000825483"/>
    </source>
</evidence>
<evidence type="ECO:0000256" key="2">
    <source>
        <dbReference type="ARBA" id="ARBA00022801"/>
    </source>
</evidence>
<evidence type="ECO:0000256" key="4">
    <source>
        <dbReference type="RuleBase" id="RU361169"/>
    </source>
</evidence>
<dbReference type="SUPFAM" id="SSF51126">
    <property type="entry name" value="Pectin lyase-like"/>
    <property type="match status" value="1"/>
</dbReference>
<sequence>MHNNFFIRTLFAAAVFFFSINAMADKWPDGTKMDSWFSNTTKVDPASLGRRYVITDYGVKNDSTIVQTDAIQAVIDRAAADGGGVIVVPQGTFLSGSLFFKPATHLHIEEGGKLKGSDRIANFKIVETRIEGETCKYFAALVNADHVDGFTITGKGTIDGNGFHYWNEFWIRRQWNRQCTNKDAQRPRLVYISNSSNVTVQDVRLMNSPFWTNHIYNSDHVRYLGCYIYAPTSGVKAPSSDAIDIDKCHDVLIDGCFMNVNDDAVVLKGGKGTYADTMAVNGPVERVLIQNCTYDTVHGMLTLGSESLHDRNIILRNCTSRNANRVLWLKMRPDTPQQYEYVTVENVTGKTRSFLVVRPWTQFFKPQQRMDMPQSFCRNITVKNITMDCENFFDVGTSDKYELCDFTFDHIRVSDVKDAFSATMIPGTKVNDVIINGKKR</sequence>
<keyword evidence="3 4" id="KW-0326">Glycosidase</keyword>
<dbReference type="InterPro" id="IPR000743">
    <property type="entry name" value="Glyco_hydro_28"/>
</dbReference>
<dbReference type="InterPro" id="IPR051801">
    <property type="entry name" value="GH28_Enzymes"/>
</dbReference>
<dbReference type="AlphaFoldDB" id="A0A9R1CXF7"/>
<dbReference type="Pfam" id="PF00295">
    <property type="entry name" value="Glyco_hydro_28"/>
    <property type="match status" value="1"/>
</dbReference>
<gene>
    <name evidence="6" type="ORF">PRLR5076_25730</name>
</gene>
<dbReference type="PANTHER" id="PTHR31339:SF9">
    <property type="entry name" value="PLASMIN AND FIBRONECTIN-BINDING PROTEIN A"/>
    <property type="match status" value="1"/>
</dbReference>
<dbReference type="InterPro" id="IPR011050">
    <property type="entry name" value="Pectin_lyase_fold/virulence"/>
</dbReference>
<keyword evidence="5" id="KW-0732">Signal</keyword>
<organism evidence="6 7">
    <name type="scientific">Prevotella lacticifex</name>
    <dbReference type="NCBI Taxonomy" id="2854755"/>
    <lineage>
        <taxon>Bacteria</taxon>
        <taxon>Pseudomonadati</taxon>
        <taxon>Bacteroidota</taxon>
        <taxon>Bacteroidia</taxon>
        <taxon>Bacteroidales</taxon>
        <taxon>Prevotellaceae</taxon>
        <taxon>Prevotella</taxon>
    </lineage>
</organism>